<evidence type="ECO:0000259" key="6">
    <source>
        <dbReference type="PROSITE" id="PS51898"/>
    </source>
</evidence>
<dbReference type="PROSITE" id="PS51898">
    <property type="entry name" value="TYR_RECOMBINASE"/>
    <property type="match status" value="1"/>
</dbReference>
<evidence type="ECO:0000256" key="1">
    <source>
        <dbReference type="ARBA" id="ARBA00008857"/>
    </source>
</evidence>
<dbReference type="EMBL" id="RDSM01000002">
    <property type="protein sequence ID" value="RXH55461.1"/>
    <property type="molecule type" value="Genomic_DNA"/>
</dbReference>
<evidence type="ECO:0000256" key="4">
    <source>
        <dbReference type="ARBA" id="ARBA00023172"/>
    </source>
</evidence>
<dbReference type="GO" id="GO:0006310">
    <property type="term" value="P:DNA recombination"/>
    <property type="evidence" value="ECO:0007669"/>
    <property type="project" value="UniProtKB-KW"/>
</dbReference>
<dbReference type="InterPro" id="IPR050090">
    <property type="entry name" value="Tyrosine_recombinase_XerCD"/>
</dbReference>
<gene>
    <name evidence="8" type="ORF">GRAN_2318</name>
</gene>
<dbReference type="PANTHER" id="PTHR30349:SF41">
    <property type="entry name" value="INTEGRASE_RECOMBINASE PROTEIN MJ0367-RELATED"/>
    <property type="match status" value="1"/>
</dbReference>
<dbReference type="GO" id="GO:0003677">
    <property type="term" value="F:DNA binding"/>
    <property type="evidence" value="ECO:0007669"/>
    <property type="project" value="UniProtKB-UniRule"/>
</dbReference>
<reference evidence="8 9" key="1">
    <citation type="submission" date="2018-11" db="EMBL/GenBank/DDBJ databases">
        <authorList>
            <person name="Mardanov A.V."/>
            <person name="Ravin N.V."/>
            <person name="Dedysh S.N."/>
        </authorList>
    </citation>
    <scope>NUCLEOTIDE SEQUENCE [LARGE SCALE GENOMIC DNA]</scope>
    <source>
        <strain evidence="8 9">AF10</strain>
    </source>
</reference>
<dbReference type="RefSeq" id="WP_241654503.1">
    <property type="nucleotide sequence ID" value="NZ_RDSM01000002.1"/>
</dbReference>
<dbReference type="CDD" id="cd00397">
    <property type="entry name" value="DNA_BRE_C"/>
    <property type="match status" value="1"/>
</dbReference>
<sequence>MTQPVQISAVPSITIFVRHTNECPRKADEFYKNCRCHKHLRWTYAGRQHRQAARTRIWKLAEDARRKIEAQYEAADPTKPIQSVSVEAKAAVTIERAVQLYVLDKRSQGLGGGVLKKYERELERFANFMAQRSKRFPHEIALDTLTEFRAEWSDTYPSSTTRAKVQERLRGFLRYCYEARLIDRVPSLSPIKVDEPPTMPLAPEQYSRLLEVIPDEFPAPKAQRVHAFVQLMRFSGLAVGDTVRLERDELLFDSKKRIYRVVTDRQKTGTDVSVALPPQVASEVISAMKLNRHPKHIFWNTGTGKLQTAVTNWQHDLRQIFRAAGQLEGHPHQLRDTFAVSLLERGVPLEEVSKLLGHTSIKTTEKYYAKWVKARQDRLDDLVMATWASGPALVETRA</sequence>
<accession>A0A4Q0T1N9</accession>
<feature type="domain" description="Tyr recombinase" evidence="6">
    <location>
        <begin position="196"/>
        <end position="381"/>
    </location>
</feature>
<dbReference type="AlphaFoldDB" id="A0A4Q0T1N9"/>
<dbReference type="GO" id="GO:0015074">
    <property type="term" value="P:DNA integration"/>
    <property type="evidence" value="ECO:0007669"/>
    <property type="project" value="UniProtKB-KW"/>
</dbReference>
<dbReference type="InterPro" id="IPR010998">
    <property type="entry name" value="Integrase_recombinase_N"/>
</dbReference>
<dbReference type="PANTHER" id="PTHR30349">
    <property type="entry name" value="PHAGE INTEGRASE-RELATED"/>
    <property type="match status" value="1"/>
</dbReference>
<keyword evidence="4" id="KW-0233">DNA recombination</keyword>
<protein>
    <submittedName>
        <fullName evidence="8">Site-specific recombinase XerD</fullName>
    </submittedName>
</protein>
<reference evidence="9" key="2">
    <citation type="submission" date="2019-02" db="EMBL/GenBank/DDBJ databases">
        <title>Granulicella sibirica sp. nov., a psychrotolerant acidobacterium isolated from an organic soil layer in forested tundra, West Siberia.</title>
        <authorList>
            <person name="Oshkin I.Y."/>
            <person name="Kulichevskaya I.S."/>
            <person name="Rijpstra W.I.C."/>
            <person name="Sinninghe Damste J.S."/>
            <person name="Rakitin A.L."/>
            <person name="Ravin N.V."/>
            <person name="Dedysh S.N."/>
        </authorList>
    </citation>
    <scope>NUCLEOTIDE SEQUENCE [LARGE SCALE GENOMIC DNA]</scope>
    <source>
        <strain evidence="9">AF10</strain>
    </source>
</reference>
<comment type="similarity">
    <text evidence="1">Belongs to the 'phage' integrase family.</text>
</comment>
<dbReference type="InterPro" id="IPR013762">
    <property type="entry name" value="Integrase-like_cat_sf"/>
</dbReference>
<dbReference type="Gene3D" id="1.10.443.10">
    <property type="entry name" value="Intergrase catalytic core"/>
    <property type="match status" value="1"/>
</dbReference>
<evidence type="ECO:0000313" key="9">
    <source>
        <dbReference type="Proteomes" id="UP000289437"/>
    </source>
</evidence>
<keyword evidence="2" id="KW-0229">DNA integration</keyword>
<dbReference type="Pfam" id="PF00589">
    <property type="entry name" value="Phage_integrase"/>
    <property type="match status" value="1"/>
</dbReference>
<organism evidence="8 9">
    <name type="scientific">Granulicella sibirica</name>
    <dbReference type="NCBI Taxonomy" id="2479048"/>
    <lineage>
        <taxon>Bacteria</taxon>
        <taxon>Pseudomonadati</taxon>
        <taxon>Acidobacteriota</taxon>
        <taxon>Terriglobia</taxon>
        <taxon>Terriglobales</taxon>
        <taxon>Acidobacteriaceae</taxon>
        <taxon>Granulicella</taxon>
    </lineage>
</organism>
<evidence type="ECO:0000256" key="3">
    <source>
        <dbReference type="ARBA" id="ARBA00023125"/>
    </source>
</evidence>
<dbReference type="PROSITE" id="PS51900">
    <property type="entry name" value="CB"/>
    <property type="match status" value="1"/>
</dbReference>
<proteinExistence type="inferred from homology"/>
<evidence type="ECO:0000259" key="7">
    <source>
        <dbReference type="PROSITE" id="PS51900"/>
    </source>
</evidence>
<dbReference type="InterPro" id="IPR011010">
    <property type="entry name" value="DNA_brk_join_enz"/>
</dbReference>
<dbReference type="Gene3D" id="1.10.150.130">
    <property type="match status" value="1"/>
</dbReference>
<keyword evidence="3 5" id="KW-0238">DNA-binding</keyword>
<comment type="caution">
    <text evidence="8">The sequence shown here is derived from an EMBL/GenBank/DDBJ whole genome shotgun (WGS) entry which is preliminary data.</text>
</comment>
<feature type="domain" description="Core-binding (CB)" evidence="7">
    <location>
        <begin position="92"/>
        <end position="177"/>
    </location>
</feature>
<keyword evidence="9" id="KW-1185">Reference proteome</keyword>
<dbReference type="Proteomes" id="UP000289437">
    <property type="component" value="Unassembled WGS sequence"/>
</dbReference>
<dbReference type="SUPFAM" id="SSF56349">
    <property type="entry name" value="DNA breaking-rejoining enzymes"/>
    <property type="match status" value="1"/>
</dbReference>
<evidence type="ECO:0000313" key="8">
    <source>
        <dbReference type="EMBL" id="RXH55461.1"/>
    </source>
</evidence>
<evidence type="ECO:0000256" key="2">
    <source>
        <dbReference type="ARBA" id="ARBA00022908"/>
    </source>
</evidence>
<name>A0A4Q0T1N9_9BACT</name>
<evidence type="ECO:0000256" key="5">
    <source>
        <dbReference type="PROSITE-ProRule" id="PRU01248"/>
    </source>
</evidence>
<dbReference type="InterPro" id="IPR044068">
    <property type="entry name" value="CB"/>
</dbReference>
<dbReference type="InterPro" id="IPR002104">
    <property type="entry name" value="Integrase_catalytic"/>
</dbReference>